<evidence type="ECO:0000313" key="3">
    <source>
        <dbReference type="Proteomes" id="UP001396334"/>
    </source>
</evidence>
<keyword evidence="1" id="KW-1133">Transmembrane helix</keyword>
<reference evidence="2 3" key="1">
    <citation type="journal article" date="2024" name="G3 (Bethesda)">
        <title>Genome assembly of Hibiscus sabdariffa L. provides insights into metabolisms of medicinal natural products.</title>
        <authorList>
            <person name="Kim T."/>
        </authorList>
    </citation>
    <scope>NUCLEOTIDE SEQUENCE [LARGE SCALE GENOMIC DNA]</scope>
    <source>
        <strain evidence="2">TK-2024</strain>
        <tissue evidence="2">Old leaves</tissue>
    </source>
</reference>
<organism evidence="2 3">
    <name type="scientific">Hibiscus sabdariffa</name>
    <name type="common">roselle</name>
    <dbReference type="NCBI Taxonomy" id="183260"/>
    <lineage>
        <taxon>Eukaryota</taxon>
        <taxon>Viridiplantae</taxon>
        <taxon>Streptophyta</taxon>
        <taxon>Embryophyta</taxon>
        <taxon>Tracheophyta</taxon>
        <taxon>Spermatophyta</taxon>
        <taxon>Magnoliopsida</taxon>
        <taxon>eudicotyledons</taxon>
        <taxon>Gunneridae</taxon>
        <taxon>Pentapetalae</taxon>
        <taxon>rosids</taxon>
        <taxon>malvids</taxon>
        <taxon>Malvales</taxon>
        <taxon>Malvaceae</taxon>
        <taxon>Malvoideae</taxon>
        <taxon>Hibiscus</taxon>
    </lineage>
</organism>
<keyword evidence="1" id="KW-0472">Membrane</keyword>
<comment type="caution">
    <text evidence="2">The sequence shown here is derived from an EMBL/GenBank/DDBJ whole genome shotgun (WGS) entry which is preliminary data.</text>
</comment>
<feature type="transmembrane region" description="Helical" evidence="1">
    <location>
        <begin position="12"/>
        <end position="32"/>
    </location>
</feature>
<feature type="transmembrane region" description="Helical" evidence="1">
    <location>
        <begin position="44"/>
        <end position="63"/>
    </location>
</feature>
<protein>
    <submittedName>
        <fullName evidence="2">Uncharacterized protein</fullName>
    </submittedName>
</protein>
<keyword evidence="1" id="KW-0812">Transmembrane</keyword>
<evidence type="ECO:0000256" key="1">
    <source>
        <dbReference type="SAM" id="Phobius"/>
    </source>
</evidence>
<dbReference type="EMBL" id="JBBPBN010000015">
    <property type="protein sequence ID" value="KAK9022270.1"/>
    <property type="molecule type" value="Genomic_DNA"/>
</dbReference>
<gene>
    <name evidence="2" type="ORF">V6N11_002550</name>
</gene>
<sequence>MKRFFQFHLLSPYINLLFLAIIISVLHPFSLLGTEKEEEAMARMNLLVLALAILMMVSCCMAADRKVTKVQDVVNCEAGMNEPCLKMGHFVVMQAHTIR</sequence>
<dbReference type="Proteomes" id="UP001396334">
    <property type="component" value="Unassembled WGS sequence"/>
</dbReference>
<name>A0ABR2SAK0_9ROSI</name>
<keyword evidence="3" id="KW-1185">Reference proteome</keyword>
<accession>A0ABR2SAK0</accession>
<proteinExistence type="predicted"/>
<evidence type="ECO:0000313" key="2">
    <source>
        <dbReference type="EMBL" id="KAK9022270.1"/>
    </source>
</evidence>